<evidence type="ECO:0000313" key="10">
    <source>
        <dbReference type="Proteomes" id="UP000008370"/>
    </source>
</evidence>
<dbReference type="InterPro" id="IPR009011">
    <property type="entry name" value="Man6P_isomerase_rcpt-bd_dom_sf"/>
</dbReference>
<keyword evidence="2 7" id="KW-0732">Signal</keyword>
<dbReference type="Pfam" id="PF13015">
    <property type="entry name" value="PRKCSH_1"/>
    <property type="match status" value="1"/>
</dbReference>
<evidence type="ECO:0000256" key="4">
    <source>
        <dbReference type="ARBA" id="ARBA00023157"/>
    </source>
</evidence>
<evidence type="ECO:0000256" key="3">
    <source>
        <dbReference type="ARBA" id="ARBA00022824"/>
    </source>
</evidence>
<dbReference type="STRING" id="650164.K5WK79"/>
<protein>
    <recommendedName>
        <fullName evidence="1">Glucosidase 2 subunit beta</fullName>
    </recommendedName>
</protein>
<dbReference type="EMBL" id="JH930469">
    <property type="protein sequence ID" value="EKM59554.1"/>
    <property type="molecule type" value="Genomic_DNA"/>
</dbReference>
<evidence type="ECO:0000313" key="9">
    <source>
        <dbReference type="EMBL" id="EKM59554.1"/>
    </source>
</evidence>
<organism evidence="9 10">
    <name type="scientific">Phanerochaete carnosa (strain HHB-10118-sp)</name>
    <name type="common">White-rot fungus</name>
    <name type="synonym">Peniophora carnosa</name>
    <dbReference type="NCBI Taxonomy" id="650164"/>
    <lineage>
        <taxon>Eukaryota</taxon>
        <taxon>Fungi</taxon>
        <taxon>Dikarya</taxon>
        <taxon>Basidiomycota</taxon>
        <taxon>Agaricomycotina</taxon>
        <taxon>Agaricomycetes</taxon>
        <taxon>Polyporales</taxon>
        <taxon>Phanerochaetaceae</taxon>
        <taxon>Phanerochaete</taxon>
    </lineage>
</organism>
<keyword evidence="4" id="KW-1015">Disulfide bond</keyword>
<evidence type="ECO:0000256" key="2">
    <source>
        <dbReference type="ARBA" id="ARBA00022729"/>
    </source>
</evidence>
<accession>K5WK79</accession>
<dbReference type="RefSeq" id="XP_007392113.1">
    <property type="nucleotide sequence ID" value="XM_007392051.1"/>
</dbReference>
<evidence type="ECO:0000256" key="1">
    <source>
        <dbReference type="ARBA" id="ARBA00022387"/>
    </source>
</evidence>
<dbReference type="GO" id="GO:0017177">
    <property type="term" value="C:glucosidase II complex"/>
    <property type="evidence" value="ECO:0007669"/>
    <property type="project" value="TreeGrafter"/>
</dbReference>
<dbReference type="SUPFAM" id="SSF50911">
    <property type="entry name" value="Mannose 6-phosphate receptor domain"/>
    <property type="match status" value="1"/>
</dbReference>
<feature type="region of interest" description="Disordered" evidence="6">
    <location>
        <begin position="269"/>
        <end position="297"/>
    </location>
</feature>
<dbReference type="InterPro" id="IPR036607">
    <property type="entry name" value="PRKCSH"/>
</dbReference>
<keyword evidence="10" id="KW-1185">Reference proteome</keyword>
<dbReference type="InterPro" id="IPR039794">
    <property type="entry name" value="Gtb1-like"/>
</dbReference>
<proteinExistence type="predicted"/>
<feature type="domain" description="MRH" evidence="8">
    <location>
        <begin position="425"/>
        <end position="532"/>
    </location>
</feature>
<dbReference type="Gene3D" id="2.70.130.10">
    <property type="entry name" value="Mannose-6-phosphate receptor binding domain"/>
    <property type="match status" value="1"/>
</dbReference>
<evidence type="ECO:0000259" key="8">
    <source>
        <dbReference type="PROSITE" id="PS51914"/>
    </source>
</evidence>
<dbReference type="PANTHER" id="PTHR12630">
    <property type="entry name" value="N-LINKED OLIGOSACCHARIDE PROCESSING"/>
    <property type="match status" value="1"/>
</dbReference>
<dbReference type="InParanoid" id="K5WK79"/>
<dbReference type="FunCoup" id="K5WK79">
    <property type="interactions" value="643"/>
</dbReference>
<dbReference type="Proteomes" id="UP000008370">
    <property type="component" value="Unassembled WGS sequence"/>
</dbReference>
<name>K5WK79_PHACS</name>
<keyword evidence="3" id="KW-0256">Endoplasmic reticulum</keyword>
<dbReference type="HOGENOM" id="CLU_016834_2_0_1"/>
<reference evidence="9 10" key="1">
    <citation type="journal article" date="2012" name="BMC Genomics">
        <title>Comparative genomics of the white-rot fungi, Phanerochaete carnosa and P. chrysosporium, to elucidate the genetic basis of the distinct wood types they colonize.</title>
        <authorList>
            <person name="Suzuki H."/>
            <person name="MacDonald J."/>
            <person name="Syed K."/>
            <person name="Salamov A."/>
            <person name="Hori C."/>
            <person name="Aerts A."/>
            <person name="Henrissat B."/>
            <person name="Wiebenga A."/>
            <person name="vanKuyk P.A."/>
            <person name="Barry K."/>
            <person name="Lindquist E."/>
            <person name="LaButti K."/>
            <person name="Lapidus A."/>
            <person name="Lucas S."/>
            <person name="Coutinho P."/>
            <person name="Gong Y."/>
            <person name="Samejima M."/>
            <person name="Mahadevan R."/>
            <person name="Abou-Zaid M."/>
            <person name="de Vries R.P."/>
            <person name="Igarashi K."/>
            <person name="Yadav J.S."/>
            <person name="Grigoriev I.V."/>
            <person name="Master E.R."/>
        </authorList>
    </citation>
    <scope>NUCLEOTIDE SEQUENCE [LARGE SCALE GENOMIC DNA]</scope>
    <source>
        <strain evidence="9 10">HHB-10118-sp</strain>
    </source>
</reference>
<feature type="compositionally biased region" description="Acidic residues" evidence="6">
    <location>
        <begin position="276"/>
        <end position="297"/>
    </location>
</feature>
<dbReference type="KEGG" id="pco:PHACADRAFT_250133"/>
<dbReference type="PROSITE" id="PS51914">
    <property type="entry name" value="MRH"/>
    <property type="match status" value="1"/>
</dbReference>
<dbReference type="GO" id="GO:0006491">
    <property type="term" value="P:N-glycan processing"/>
    <property type="evidence" value="ECO:0007669"/>
    <property type="project" value="TreeGrafter"/>
</dbReference>
<gene>
    <name evidence="9" type="ORF">PHACADRAFT_250133</name>
</gene>
<dbReference type="AlphaFoldDB" id="K5WK79"/>
<feature type="coiled-coil region" evidence="5">
    <location>
        <begin position="156"/>
        <end position="190"/>
    </location>
</feature>
<evidence type="ECO:0000256" key="7">
    <source>
        <dbReference type="SAM" id="SignalP"/>
    </source>
</evidence>
<feature type="compositionally biased region" description="Basic and acidic residues" evidence="6">
    <location>
        <begin position="393"/>
        <end position="403"/>
    </location>
</feature>
<evidence type="ECO:0000256" key="5">
    <source>
        <dbReference type="SAM" id="Coils"/>
    </source>
</evidence>
<dbReference type="InterPro" id="IPR044865">
    <property type="entry name" value="MRH_dom"/>
</dbReference>
<evidence type="ECO:0000256" key="6">
    <source>
        <dbReference type="SAM" id="MobiDB-lite"/>
    </source>
</evidence>
<keyword evidence="5" id="KW-0175">Coiled coil</keyword>
<dbReference type="GeneID" id="18914839"/>
<feature type="region of interest" description="Disordered" evidence="6">
    <location>
        <begin position="370"/>
        <end position="403"/>
    </location>
</feature>
<sequence length="543" mass="60724">MLPVSWILLALPVSALAAVDKAYGVSPSLLEKYTPSSKSTWTCLDGSKEIAWSAVNDDFCDCLDGSDEPGTGACPNTSFYCTNEGHIGAFIPSSRVNDGLCESECCDGSDERPGVCKSTCKEVGEAYRAKRDAERKLRKTGSKIRASYIAFAVKEKKRLEDVVITSEKEVAAQQREVNRLKDLVERTESLSMAALEHRKESPLYRALLKHHQVLKSLQKEHEKHLEREKELGDILSNLRTGYNPNYQDMAVLEAVRGWEFLAGLPHINDVHKDDQPTEEELGSDEVEEEEEEEEDILTVEELEEELPALLESDYESLLIEHDKHVGTPSDESLLFNVGSYVPDALLPQFEAVRDGLLTWLRTFGIIKGGSDGEPADTSRAKQALSSAENALRSAEREKSNAEQDLSRLFDPKWFGRDGEWKKLQGTCLEKSIGDYTYEVCLFGEAKQKPNSGGTSFSLGHFDRWNDAAGLELGSPEYYSKQYYARGTKCWNGPMRSVQLVWTCGTENAILSVQELEKCEYQFTGTTPALCLPLEDLEKKKDEL</sequence>
<dbReference type="PANTHER" id="PTHR12630:SF1">
    <property type="entry name" value="GLUCOSIDASE 2 SUBUNIT BETA"/>
    <property type="match status" value="1"/>
</dbReference>
<dbReference type="InterPro" id="IPR028146">
    <property type="entry name" value="PRKCSH_N"/>
</dbReference>
<feature type="signal peptide" evidence="7">
    <location>
        <begin position="1"/>
        <end position="17"/>
    </location>
</feature>
<feature type="chain" id="PRO_5003885660" description="Glucosidase 2 subunit beta" evidence="7">
    <location>
        <begin position="18"/>
        <end position="543"/>
    </location>
</feature>
<dbReference type="OrthoDB" id="28322at2759"/>
<dbReference type="Pfam" id="PF12999">
    <property type="entry name" value="PRKCSH-like"/>
    <property type="match status" value="1"/>
</dbReference>